<dbReference type="PANTHER" id="PTHR11712:SF336">
    <property type="entry name" value="3-OXOACYL-[ACYL-CARRIER-PROTEIN] SYNTHASE, MITOCHONDRIAL"/>
    <property type="match status" value="1"/>
</dbReference>
<dbReference type="InterPro" id="IPR016039">
    <property type="entry name" value="Thiolase-like"/>
</dbReference>
<evidence type="ECO:0000313" key="6">
    <source>
        <dbReference type="Proteomes" id="UP000576082"/>
    </source>
</evidence>
<dbReference type="InterPro" id="IPR020841">
    <property type="entry name" value="PKS_Beta-ketoAc_synthase_dom"/>
</dbReference>
<dbReference type="Gene3D" id="3.40.47.10">
    <property type="match status" value="1"/>
</dbReference>
<dbReference type="PROSITE" id="PS00606">
    <property type="entry name" value="KS3_1"/>
    <property type="match status" value="1"/>
</dbReference>
<dbReference type="AlphaFoldDB" id="A0A7X9RSW4"/>
<dbReference type="CDD" id="cd00834">
    <property type="entry name" value="KAS_I_II"/>
    <property type="match status" value="1"/>
</dbReference>
<comment type="similarity">
    <text evidence="1 3">Belongs to the thiolase-like superfamily. Beta-ketoacyl-ACP synthases family.</text>
</comment>
<dbReference type="InterPro" id="IPR018201">
    <property type="entry name" value="Ketoacyl_synth_AS"/>
</dbReference>
<evidence type="ECO:0000259" key="4">
    <source>
        <dbReference type="PROSITE" id="PS52004"/>
    </source>
</evidence>
<evidence type="ECO:0000256" key="3">
    <source>
        <dbReference type="RuleBase" id="RU003694"/>
    </source>
</evidence>
<dbReference type="SUPFAM" id="SSF53901">
    <property type="entry name" value="Thiolase-like"/>
    <property type="match status" value="1"/>
</dbReference>
<dbReference type="PROSITE" id="PS52004">
    <property type="entry name" value="KS3_2"/>
    <property type="match status" value="1"/>
</dbReference>
<protein>
    <submittedName>
        <fullName evidence="5">Beta-ketoacyl-[acyl-carrier-protein] synthase family protein</fullName>
    </submittedName>
</protein>
<dbReference type="Proteomes" id="UP000576082">
    <property type="component" value="Unassembled WGS sequence"/>
</dbReference>
<dbReference type="GO" id="GO:0004315">
    <property type="term" value="F:3-oxoacyl-[acyl-carrier-protein] synthase activity"/>
    <property type="evidence" value="ECO:0007669"/>
    <property type="project" value="InterPro"/>
</dbReference>
<dbReference type="EMBL" id="JABANE010000002">
    <property type="protein sequence ID" value="NME66514.1"/>
    <property type="molecule type" value="Genomic_DNA"/>
</dbReference>
<dbReference type="GO" id="GO:0006633">
    <property type="term" value="P:fatty acid biosynthetic process"/>
    <property type="evidence" value="ECO:0007669"/>
    <property type="project" value="InterPro"/>
</dbReference>
<keyword evidence="2 3" id="KW-0808">Transferase</keyword>
<evidence type="ECO:0000313" key="5">
    <source>
        <dbReference type="EMBL" id="NME66514.1"/>
    </source>
</evidence>
<name>A0A7X9RSW4_9BACT</name>
<gene>
    <name evidence="5" type="ORF">HHU12_00935</name>
</gene>
<evidence type="ECO:0000256" key="2">
    <source>
        <dbReference type="ARBA" id="ARBA00022679"/>
    </source>
</evidence>
<dbReference type="InterPro" id="IPR014030">
    <property type="entry name" value="Ketoacyl_synth_N"/>
</dbReference>
<evidence type="ECO:0000256" key="1">
    <source>
        <dbReference type="ARBA" id="ARBA00008467"/>
    </source>
</evidence>
<dbReference type="InterPro" id="IPR014031">
    <property type="entry name" value="Ketoacyl_synth_C"/>
</dbReference>
<dbReference type="InterPro" id="IPR000794">
    <property type="entry name" value="Beta-ketoacyl_synthase"/>
</dbReference>
<feature type="domain" description="Ketosynthase family 3 (KS3)" evidence="4">
    <location>
        <begin position="1"/>
        <end position="398"/>
    </location>
</feature>
<dbReference type="SMART" id="SM00825">
    <property type="entry name" value="PKS_KS"/>
    <property type="match status" value="1"/>
</dbReference>
<dbReference type="Pfam" id="PF02801">
    <property type="entry name" value="Ketoacyl-synt_C"/>
    <property type="match status" value="1"/>
</dbReference>
<dbReference type="GO" id="GO:0005829">
    <property type="term" value="C:cytosol"/>
    <property type="evidence" value="ECO:0007669"/>
    <property type="project" value="TreeGrafter"/>
</dbReference>
<dbReference type="Pfam" id="PF00109">
    <property type="entry name" value="ketoacyl-synt"/>
    <property type="match status" value="1"/>
</dbReference>
<dbReference type="PANTHER" id="PTHR11712">
    <property type="entry name" value="POLYKETIDE SYNTHASE-RELATED"/>
    <property type="match status" value="1"/>
</dbReference>
<reference evidence="5 6" key="1">
    <citation type="submission" date="2020-04" db="EMBL/GenBank/DDBJ databases">
        <title>Flammeovirga sp. SR4, a novel species isolated from seawater.</title>
        <authorList>
            <person name="Wang X."/>
        </authorList>
    </citation>
    <scope>NUCLEOTIDE SEQUENCE [LARGE SCALE GENOMIC DNA]</scope>
    <source>
        <strain evidence="5 6">ATCC 23126</strain>
    </source>
</reference>
<comment type="caution">
    <text evidence="5">The sequence shown here is derived from an EMBL/GenBank/DDBJ whole genome shotgun (WGS) entry which is preliminary data.</text>
</comment>
<keyword evidence="6" id="KW-1185">Reference proteome</keyword>
<organism evidence="5 6">
    <name type="scientific">Flammeovirga aprica JL-4</name>
    <dbReference type="NCBI Taxonomy" id="694437"/>
    <lineage>
        <taxon>Bacteria</taxon>
        <taxon>Pseudomonadati</taxon>
        <taxon>Bacteroidota</taxon>
        <taxon>Cytophagia</taxon>
        <taxon>Cytophagales</taxon>
        <taxon>Flammeovirgaceae</taxon>
        <taxon>Flammeovirga</taxon>
    </lineage>
</organism>
<proteinExistence type="inferred from homology"/>
<sequence>MSKVFVTGIGAIAAIGNDVHSIFESLKEGRTGIDKMHRLQSIHAERLPVGEVKMTNDVLKEDLGLNKETDYSRTLLLALKAAKEAVADSGIQPTKTIKTGLISASSVAGMDLTETVAKDYFEGNTIDTSIVKKHPCGNSTRFLAQYFEVNGFVSTISTACSSSANAIMLGARMIKHGKLDRVIVGGADALTKFTLNGFDSLRILDSEKTRAFDDSRTGLNLGEGAGFLVLESERLVEQEGKKTYCEVVGYANANDAFHQTASSPEGNGAFYAMRDALQVAGVKETEVDYINVHGTGTENNDLSEGVAMKRLFQEALPPFSSTKPFTGHTLAAAASIEGVISCLTLEHQLIFPNLNFKTPMQELEIVPVTALQKVEGVKTILSNSFGFGGNCSSILFQKN</sequence>
<accession>A0A7X9RSW4</accession>
<dbReference type="RefSeq" id="WP_169654265.1">
    <property type="nucleotide sequence ID" value="NZ_JABANE010000002.1"/>
</dbReference>